<dbReference type="Proteomes" id="UP000836788">
    <property type="component" value="Chromosome 13"/>
</dbReference>
<reference evidence="3" key="1">
    <citation type="submission" date="2022-02" db="EMBL/GenBank/DDBJ databases">
        <authorList>
            <person name="Giguere J D."/>
        </authorList>
    </citation>
    <scope>NUCLEOTIDE SEQUENCE</scope>
    <source>
        <strain evidence="3">CCAP 1055/1</strain>
    </source>
</reference>
<dbReference type="AlphaFoldDB" id="A0A8J9T9B2"/>
<protein>
    <recommendedName>
        <fullName evidence="2">Isochorismatase-like domain-containing protein</fullName>
    </recommendedName>
</protein>
<dbReference type="PANTHER" id="PTHR14119:SF3">
    <property type="entry name" value="ISOCHORISMATASE DOMAIN-CONTAINING PROTEIN 2"/>
    <property type="match status" value="1"/>
</dbReference>
<dbReference type="Gene3D" id="3.40.50.850">
    <property type="entry name" value="Isochorismatase-like"/>
    <property type="match status" value="1"/>
</dbReference>
<feature type="domain" description="Isochorismatase-like" evidence="2">
    <location>
        <begin position="22"/>
        <end position="173"/>
    </location>
</feature>
<comment type="similarity">
    <text evidence="1">Belongs to the isochorismatase family.</text>
</comment>
<evidence type="ECO:0000259" key="2">
    <source>
        <dbReference type="Pfam" id="PF00857"/>
    </source>
</evidence>
<dbReference type="InterPro" id="IPR036380">
    <property type="entry name" value="Isochorismatase-like_sf"/>
</dbReference>
<dbReference type="PANTHER" id="PTHR14119">
    <property type="entry name" value="HYDROLASE"/>
    <property type="match status" value="1"/>
</dbReference>
<gene>
    <name evidence="3" type="ORF">PTTT1_LOCUS13558</name>
</gene>
<dbReference type="EMBL" id="OU594954">
    <property type="protein sequence ID" value="CAG9280517.1"/>
    <property type="molecule type" value="Genomic_DNA"/>
</dbReference>
<dbReference type="InterPro" id="IPR000868">
    <property type="entry name" value="Isochorismatase-like_dom"/>
</dbReference>
<evidence type="ECO:0000256" key="1">
    <source>
        <dbReference type="ARBA" id="ARBA00006336"/>
    </source>
</evidence>
<dbReference type="InterPro" id="IPR050993">
    <property type="entry name" value="Isochorismatase_domain"/>
</dbReference>
<dbReference type="SUPFAM" id="SSF52499">
    <property type="entry name" value="Isochorismatase-like hydrolases"/>
    <property type="match status" value="1"/>
</dbReference>
<organism evidence="3">
    <name type="scientific">Phaeodactylum tricornutum</name>
    <name type="common">Diatom</name>
    <dbReference type="NCBI Taxonomy" id="2850"/>
    <lineage>
        <taxon>Eukaryota</taxon>
        <taxon>Sar</taxon>
        <taxon>Stramenopiles</taxon>
        <taxon>Ochrophyta</taxon>
        <taxon>Bacillariophyta</taxon>
        <taxon>Bacillariophyceae</taxon>
        <taxon>Bacillariophycidae</taxon>
        <taxon>Naviculales</taxon>
        <taxon>Phaeodactylaceae</taxon>
        <taxon>Phaeodactylum</taxon>
    </lineage>
</organism>
<accession>A0A8J9T9B2</accession>
<sequence length="211" mass="23608">MSITASKAASRLFVGKLQPESTALLLCDMQERFRPLIHNMETVVNTCRYMTSVGKALNVPVLATQQYTKVFGETVPDCFADPQDLQTIPNFDKKKFSMLTEDVDRVLDEWKKDTYIIMGIEAHVCVQQTCLDLLERGANVHVIADAVSSQQSYDREIALQRLQAAGCFLTTAQSAAFMLLQSADHSNFKAVSKLTVEHMKLPNEFNLALTK</sequence>
<evidence type="ECO:0000313" key="3">
    <source>
        <dbReference type="EMBL" id="CAG9280517.1"/>
    </source>
</evidence>
<proteinExistence type="inferred from homology"/>
<name>A0A8J9T9B2_PHATR</name>
<dbReference type="Pfam" id="PF00857">
    <property type="entry name" value="Isochorismatase"/>
    <property type="match status" value="1"/>
</dbReference>